<dbReference type="Proteomes" id="UP000608522">
    <property type="component" value="Unassembled WGS sequence"/>
</dbReference>
<feature type="compositionally biased region" description="Low complexity" evidence="1">
    <location>
        <begin position="55"/>
        <end position="94"/>
    </location>
</feature>
<dbReference type="EMBL" id="BNED01000005">
    <property type="protein sequence ID" value="GHI75101.1"/>
    <property type="molecule type" value="Genomic_DNA"/>
</dbReference>
<keyword evidence="4" id="KW-1185">Reference proteome</keyword>
<reference evidence="4" key="1">
    <citation type="submission" date="2023-07" db="EMBL/GenBank/DDBJ databases">
        <title>Whole genome shotgun sequence of Streptomyces spororaveus NBRC 15456.</title>
        <authorList>
            <person name="Komaki H."/>
            <person name="Tamura T."/>
        </authorList>
    </citation>
    <scope>NUCLEOTIDE SEQUENCE [LARGE SCALE GENOMIC DNA]</scope>
    <source>
        <strain evidence="4">NBRC 15456</strain>
    </source>
</reference>
<name>A0ABQ3T3Z1_9ACTN</name>
<feature type="domain" description="DUF4232" evidence="2">
    <location>
        <begin position="112"/>
        <end position="234"/>
    </location>
</feature>
<dbReference type="InterPro" id="IPR025326">
    <property type="entry name" value="DUF4232"/>
</dbReference>
<evidence type="ECO:0000313" key="3">
    <source>
        <dbReference type="EMBL" id="GHI75101.1"/>
    </source>
</evidence>
<comment type="caution">
    <text evidence="3">The sequence shown here is derived from an EMBL/GenBank/DDBJ whole genome shotgun (WGS) entry which is preliminary data.</text>
</comment>
<dbReference type="Pfam" id="PF14016">
    <property type="entry name" value="DUF4232"/>
    <property type="match status" value="1"/>
</dbReference>
<feature type="region of interest" description="Disordered" evidence="1">
    <location>
        <begin position="47"/>
        <end position="107"/>
    </location>
</feature>
<accession>A0ABQ3T3Z1</accession>
<evidence type="ECO:0000256" key="1">
    <source>
        <dbReference type="SAM" id="MobiDB-lite"/>
    </source>
</evidence>
<organism evidence="3 4">
    <name type="scientific">Streptomyces spororaveus</name>
    <dbReference type="NCBI Taxonomy" id="284039"/>
    <lineage>
        <taxon>Bacteria</taxon>
        <taxon>Bacillati</taxon>
        <taxon>Actinomycetota</taxon>
        <taxon>Actinomycetes</taxon>
        <taxon>Kitasatosporales</taxon>
        <taxon>Streptomycetaceae</taxon>
        <taxon>Streptomyces</taxon>
    </lineage>
</organism>
<evidence type="ECO:0000313" key="4">
    <source>
        <dbReference type="Proteomes" id="UP000608522"/>
    </source>
</evidence>
<proteinExistence type="predicted"/>
<gene>
    <name evidence="3" type="ORF">Sspor_06620</name>
</gene>
<sequence>MLTSSAQPGAFRAFPRGTTIMNTARKAVIALAAVSAMALTACGPTEDGAAGGSGTPSASASPTASATAGPGASATAGPGATPSKSAAPKKTASPSKPPKPGATDPDYDVFPCSTLDVTFTANLAEPTTSSYLLKITNKGTKACRALGHPIVTFGDLDGQATERGAAPGIEDALRLEPGQTAYAGLMGGANDGKGKSVNSIALTMNTESDLKQTPLKASTPGLYVSPSKNSVTAWMDNSEDALSL</sequence>
<evidence type="ECO:0000259" key="2">
    <source>
        <dbReference type="Pfam" id="PF14016"/>
    </source>
</evidence>
<protein>
    <recommendedName>
        <fullName evidence="2">DUF4232 domain-containing protein</fullName>
    </recommendedName>
</protein>